<dbReference type="InterPro" id="IPR036278">
    <property type="entry name" value="Sialidase_sf"/>
</dbReference>
<dbReference type="RefSeq" id="WP_146900082.1">
    <property type="nucleotide sequence ID" value="NZ_BJYS01000025.1"/>
</dbReference>
<evidence type="ECO:0000256" key="1">
    <source>
        <dbReference type="SAM" id="SignalP"/>
    </source>
</evidence>
<dbReference type="Proteomes" id="UP000321532">
    <property type="component" value="Unassembled WGS sequence"/>
</dbReference>
<dbReference type="SUPFAM" id="SSF50939">
    <property type="entry name" value="Sialidases"/>
    <property type="match status" value="1"/>
</dbReference>
<dbReference type="CDD" id="cd15482">
    <property type="entry name" value="Sialidase_non-viral"/>
    <property type="match status" value="1"/>
</dbReference>
<evidence type="ECO:0000313" key="3">
    <source>
        <dbReference type="Proteomes" id="UP000321532"/>
    </source>
</evidence>
<organism evidence="2 3">
    <name type="scientific">Adhaeribacter aerolatus</name>
    <dbReference type="NCBI Taxonomy" id="670289"/>
    <lineage>
        <taxon>Bacteria</taxon>
        <taxon>Pseudomonadati</taxon>
        <taxon>Bacteroidota</taxon>
        <taxon>Cytophagia</taxon>
        <taxon>Cytophagales</taxon>
        <taxon>Hymenobacteraceae</taxon>
        <taxon>Adhaeribacter</taxon>
    </lineage>
</organism>
<dbReference type="AlphaFoldDB" id="A0A512B128"/>
<reference evidence="2 3" key="1">
    <citation type="submission" date="2019-07" db="EMBL/GenBank/DDBJ databases">
        <title>Whole genome shotgun sequence of Adhaeribacter aerolatus NBRC 106133.</title>
        <authorList>
            <person name="Hosoyama A."/>
            <person name="Uohara A."/>
            <person name="Ohji S."/>
            <person name="Ichikawa N."/>
        </authorList>
    </citation>
    <scope>NUCLEOTIDE SEQUENCE [LARGE SCALE GENOMIC DNA]</scope>
    <source>
        <strain evidence="2 3">NBRC 106133</strain>
    </source>
</reference>
<protein>
    <recommendedName>
        <fullName evidence="4">Sialidase domain-containing protein</fullName>
    </recommendedName>
</protein>
<name>A0A512B128_9BACT</name>
<keyword evidence="1" id="KW-0732">Signal</keyword>
<dbReference type="OrthoDB" id="847524at2"/>
<evidence type="ECO:0008006" key="4">
    <source>
        <dbReference type="Google" id="ProtNLM"/>
    </source>
</evidence>
<feature type="chain" id="PRO_5021826503" description="Sialidase domain-containing protein" evidence="1">
    <location>
        <begin position="20"/>
        <end position="357"/>
    </location>
</feature>
<dbReference type="EMBL" id="BJYS01000025">
    <property type="protein sequence ID" value="GEO05652.1"/>
    <property type="molecule type" value="Genomic_DNA"/>
</dbReference>
<accession>A0A512B128</accession>
<dbReference type="Gene3D" id="2.120.10.10">
    <property type="match status" value="1"/>
</dbReference>
<sequence length="357" mass="38399">MKKLVVIAAVLLVIWGQVAFNQAQSPTESTIGAGKQPDVCVDTKGQIKIVFGQADNLYYVTSADNGKSFTQPVKIATLPKLASASSRGAKIAVTPNYTVIAAATFAGNIYALRMPHKTGKWSAPAKINDVDTVAKEGFVGLAAGKEDRVYTVWLDLRNDRKNKIYGAASENGGQSWTANKLLYRSPDKSVCECCRPTIVADVKGNVHVMFRNWLNGSRDMYLLSSADNGRNFKKVQKLGIGTWPLNACPMDGGDLAVDANGKINTVWRRDKEIFTALPGLPEKKLSEGRTPVLIETVQGPAVAWQQNGEILLQRSGSLSVQNIGKGAYPALAALPGGKSAVCAWERDGQVLVKVVPL</sequence>
<keyword evidence="3" id="KW-1185">Reference proteome</keyword>
<feature type="signal peptide" evidence="1">
    <location>
        <begin position="1"/>
        <end position="19"/>
    </location>
</feature>
<proteinExistence type="predicted"/>
<gene>
    <name evidence="2" type="ORF">AAE02nite_33160</name>
</gene>
<evidence type="ECO:0000313" key="2">
    <source>
        <dbReference type="EMBL" id="GEO05652.1"/>
    </source>
</evidence>
<comment type="caution">
    <text evidence="2">The sequence shown here is derived from an EMBL/GenBank/DDBJ whole genome shotgun (WGS) entry which is preliminary data.</text>
</comment>